<evidence type="ECO:0000256" key="5">
    <source>
        <dbReference type="ARBA" id="ARBA00023242"/>
    </source>
</evidence>
<feature type="domain" description="Velvet" evidence="6">
    <location>
        <begin position="13"/>
        <end position="196"/>
    </location>
</feature>
<proteinExistence type="predicted"/>
<sequence>IPNLLGEGRRSVLSDIEFQLKIHDQPKCARSCGLGEKGRRTIDPAPIVELVIESTRLSESEVEKYLSQSYVMSCSILDDIGEIDVSRMAESESNRPDLLMGSVVATSSLAEDEDGDKGCFFVFDDLSCRMTGSYRLMFKVVMVGSEREVGLPGWEKRRPFLATVESELFTVCNAKEFPGVSEPSALALSLRAQGCF</sequence>
<dbReference type="InterPro" id="IPR037525">
    <property type="entry name" value="Velvet_dom"/>
</dbReference>
<accession>A0A8K0WIH6</accession>
<evidence type="ECO:0000313" key="7">
    <source>
        <dbReference type="EMBL" id="KAH7303149.1"/>
    </source>
</evidence>
<evidence type="ECO:0000256" key="2">
    <source>
        <dbReference type="ARBA" id="ARBA00022969"/>
    </source>
</evidence>
<evidence type="ECO:0000259" key="6">
    <source>
        <dbReference type="PROSITE" id="PS51821"/>
    </source>
</evidence>
<reference evidence="7" key="1">
    <citation type="journal article" date="2021" name="Nat. Commun.">
        <title>Genetic determinants of endophytism in the Arabidopsis root mycobiome.</title>
        <authorList>
            <person name="Mesny F."/>
            <person name="Miyauchi S."/>
            <person name="Thiergart T."/>
            <person name="Pickel B."/>
            <person name="Atanasova L."/>
            <person name="Karlsson M."/>
            <person name="Huettel B."/>
            <person name="Barry K.W."/>
            <person name="Haridas S."/>
            <person name="Chen C."/>
            <person name="Bauer D."/>
            <person name="Andreopoulos W."/>
            <person name="Pangilinan J."/>
            <person name="LaButti K."/>
            <person name="Riley R."/>
            <person name="Lipzen A."/>
            <person name="Clum A."/>
            <person name="Drula E."/>
            <person name="Henrissat B."/>
            <person name="Kohler A."/>
            <person name="Grigoriev I.V."/>
            <person name="Martin F.M."/>
            <person name="Hacquard S."/>
        </authorList>
    </citation>
    <scope>NUCLEOTIDE SEQUENCE</scope>
    <source>
        <strain evidence="7">MPI-CAGE-CH-0235</strain>
    </source>
</reference>
<dbReference type="PROSITE" id="PS51821">
    <property type="entry name" value="VELVET"/>
    <property type="match status" value="1"/>
</dbReference>
<dbReference type="Gene3D" id="2.60.40.3960">
    <property type="entry name" value="Velvet domain"/>
    <property type="match status" value="1"/>
</dbReference>
<feature type="non-terminal residue" evidence="7">
    <location>
        <position position="1"/>
    </location>
</feature>
<protein>
    <submittedName>
        <fullName evidence="7">Velvet factor</fullName>
    </submittedName>
</protein>
<dbReference type="GO" id="GO:0030435">
    <property type="term" value="P:sporulation resulting in formation of a cellular spore"/>
    <property type="evidence" value="ECO:0007669"/>
    <property type="project" value="UniProtKB-KW"/>
</dbReference>
<keyword evidence="4" id="KW-0804">Transcription</keyword>
<evidence type="ECO:0000256" key="1">
    <source>
        <dbReference type="ARBA" id="ARBA00004123"/>
    </source>
</evidence>
<dbReference type="Pfam" id="PF11754">
    <property type="entry name" value="Velvet"/>
    <property type="match status" value="2"/>
</dbReference>
<comment type="subcellular location">
    <subcellularLocation>
        <location evidence="1">Nucleus</location>
    </subcellularLocation>
</comment>
<evidence type="ECO:0000313" key="8">
    <source>
        <dbReference type="Proteomes" id="UP000813444"/>
    </source>
</evidence>
<dbReference type="OrthoDB" id="3056235at2759"/>
<dbReference type="PANTHER" id="PTHR33572:SF17">
    <property type="entry name" value="SEXUAL DEVELOPMENT REGULATOR VELC"/>
    <property type="match status" value="1"/>
</dbReference>
<dbReference type="Proteomes" id="UP000813444">
    <property type="component" value="Unassembled WGS sequence"/>
</dbReference>
<keyword evidence="8" id="KW-1185">Reference proteome</keyword>
<comment type="caution">
    <text evidence="7">The sequence shown here is derived from an EMBL/GenBank/DDBJ whole genome shotgun (WGS) entry which is preliminary data.</text>
</comment>
<evidence type="ECO:0000256" key="4">
    <source>
        <dbReference type="ARBA" id="ARBA00023163"/>
    </source>
</evidence>
<dbReference type="InterPro" id="IPR021740">
    <property type="entry name" value="Velvet"/>
</dbReference>
<keyword evidence="3" id="KW-0805">Transcription regulation</keyword>
<gene>
    <name evidence="7" type="ORF">B0I35DRAFT_326991</name>
</gene>
<dbReference type="GO" id="GO:0005634">
    <property type="term" value="C:nucleus"/>
    <property type="evidence" value="ECO:0007669"/>
    <property type="project" value="UniProtKB-SubCell"/>
</dbReference>
<feature type="non-terminal residue" evidence="7">
    <location>
        <position position="196"/>
    </location>
</feature>
<dbReference type="EMBL" id="JAGPNK010000039">
    <property type="protein sequence ID" value="KAH7303149.1"/>
    <property type="molecule type" value="Genomic_DNA"/>
</dbReference>
<name>A0A8K0WIH6_9HYPO</name>
<dbReference type="PANTHER" id="PTHR33572">
    <property type="entry name" value="SPORE DEVELOPMENT REGULATOR VOSA"/>
    <property type="match status" value="1"/>
</dbReference>
<keyword evidence="5" id="KW-0539">Nucleus</keyword>
<dbReference type="InterPro" id="IPR038491">
    <property type="entry name" value="Velvet_dom_sf"/>
</dbReference>
<keyword evidence="2" id="KW-0749">Sporulation</keyword>
<organism evidence="7 8">
    <name type="scientific">Stachybotrys elegans</name>
    <dbReference type="NCBI Taxonomy" id="80388"/>
    <lineage>
        <taxon>Eukaryota</taxon>
        <taxon>Fungi</taxon>
        <taxon>Dikarya</taxon>
        <taxon>Ascomycota</taxon>
        <taxon>Pezizomycotina</taxon>
        <taxon>Sordariomycetes</taxon>
        <taxon>Hypocreomycetidae</taxon>
        <taxon>Hypocreales</taxon>
        <taxon>Stachybotryaceae</taxon>
        <taxon>Stachybotrys</taxon>
    </lineage>
</organism>
<evidence type="ECO:0000256" key="3">
    <source>
        <dbReference type="ARBA" id="ARBA00023015"/>
    </source>
</evidence>
<dbReference type="AlphaFoldDB" id="A0A8K0WIH6"/>